<evidence type="ECO:0000256" key="4">
    <source>
        <dbReference type="ARBA" id="ARBA00022695"/>
    </source>
</evidence>
<keyword evidence="6" id="KW-0255">Endonuclease</keyword>
<feature type="compositionally biased region" description="Basic and acidic residues" evidence="9">
    <location>
        <begin position="602"/>
        <end position="611"/>
    </location>
</feature>
<evidence type="ECO:0000256" key="9">
    <source>
        <dbReference type="SAM" id="MobiDB-lite"/>
    </source>
</evidence>
<dbReference type="InterPro" id="IPR000477">
    <property type="entry name" value="RT_dom"/>
</dbReference>
<dbReference type="InterPro" id="IPR041577">
    <property type="entry name" value="RT_RNaseH_2"/>
</dbReference>
<evidence type="ECO:0000256" key="3">
    <source>
        <dbReference type="ARBA" id="ARBA00022679"/>
    </source>
</evidence>
<organism evidence="11 12">
    <name type="scientific">Clavelina lepadiformis</name>
    <name type="common">Light-bulb sea squirt</name>
    <name type="synonym">Ascidia lepadiformis</name>
    <dbReference type="NCBI Taxonomy" id="159417"/>
    <lineage>
        <taxon>Eukaryota</taxon>
        <taxon>Metazoa</taxon>
        <taxon>Chordata</taxon>
        <taxon>Tunicata</taxon>
        <taxon>Ascidiacea</taxon>
        <taxon>Aplousobranchia</taxon>
        <taxon>Clavelinidae</taxon>
        <taxon>Clavelina</taxon>
    </lineage>
</organism>
<keyword evidence="3" id="KW-0808">Transferase</keyword>
<keyword evidence="6" id="KW-0378">Hydrolase</keyword>
<dbReference type="SUPFAM" id="SSF50630">
    <property type="entry name" value="Acid proteases"/>
    <property type="match status" value="1"/>
</dbReference>
<dbReference type="Pfam" id="PF00665">
    <property type="entry name" value="rve"/>
    <property type="match status" value="1"/>
</dbReference>
<dbReference type="Gene3D" id="3.30.420.10">
    <property type="entry name" value="Ribonuclease H-like superfamily/Ribonuclease H"/>
    <property type="match status" value="1"/>
</dbReference>
<dbReference type="PANTHER" id="PTHR37984">
    <property type="entry name" value="PROTEIN CBG26694"/>
    <property type="match status" value="1"/>
</dbReference>
<dbReference type="SUPFAM" id="SSF53098">
    <property type="entry name" value="Ribonuclease H-like"/>
    <property type="match status" value="1"/>
</dbReference>
<feature type="region of interest" description="Disordered" evidence="9">
    <location>
        <begin position="589"/>
        <end position="611"/>
    </location>
</feature>
<dbReference type="InterPro" id="IPR001584">
    <property type="entry name" value="Integrase_cat-core"/>
</dbReference>
<keyword evidence="5" id="KW-0540">Nuclease</keyword>
<accession>A0ABP0G9B2</accession>
<evidence type="ECO:0000256" key="2">
    <source>
        <dbReference type="ARBA" id="ARBA00012180"/>
    </source>
</evidence>
<dbReference type="CDD" id="cd09274">
    <property type="entry name" value="RNase_HI_RT_Ty3"/>
    <property type="match status" value="1"/>
</dbReference>
<dbReference type="EMBL" id="CAWYQH010000108">
    <property type="protein sequence ID" value="CAK8688371.1"/>
    <property type="molecule type" value="Genomic_DNA"/>
</dbReference>
<protein>
    <recommendedName>
        <fullName evidence="8">Gypsy retrotransposon integrase-like protein 1</fullName>
        <ecNumber evidence="2">3.1.26.4</ecNumber>
    </recommendedName>
</protein>
<dbReference type="Pfam" id="PF17921">
    <property type="entry name" value="Integrase_H2C2"/>
    <property type="match status" value="1"/>
</dbReference>
<dbReference type="Pfam" id="PF17919">
    <property type="entry name" value="RT_RNaseH_2"/>
    <property type="match status" value="1"/>
</dbReference>
<evidence type="ECO:0000256" key="8">
    <source>
        <dbReference type="ARBA" id="ARBA00039658"/>
    </source>
</evidence>
<dbReference type="CDD" id="cd01647">
    <property type="entry name" value="RT_LTR"/>
    <property type="match status" value="1"/>
</dbReference>
<evidence type="ECO:0000313" key="12">
    <source>
        <dbReference type="Proteomes" id="UP001642483"/>
    </source>
</evidence>
<dbReference type="Proteomes" id="UP001642483">
    <property type="component" value="Unassembled WGS sequence"/>
</dbReference>
<sequence length="1089" mass="124329">MYIYDDKTKLDFMIDTGSPKSFVCAKHCSDFTEGSYYNFQAINGSTIRVVGKKCLTISLGLEDDFTWEFLVAENITSNIIGCDFLASKRLLVDLCLRRLTKASNTAYCTPDSFLSQISHFSTDAEQSQPNTEFDFVYQKYSQVFDVTKFSQRAIPGVTHHIVTDPQAAPIKQKMFRFSPEKEAIIRKELDRMLDLGVIIPSSSPFRSNIVLVQKSTPGEFRLCIDYRFLNAITSPDTYSTPFLSDFVNHMAGSCIYSRLDLKSAYWLIKVAPEDIPKTAFSFKGATYCFQRMPFGLRNSMATFQRAIDHVLQGLSNCFVYCDDIIIFSSSAKDHKAHLAAVFDRLLQFDMIVNKDKCILGADSLTFLGHKLSKHGVQPLESKVKAIIDFPKPTNMRDLRRFLGMINFYRRFIPKCSTLLAPLNKMIKPSQRGKKPIDWITEANEAFDKVKDELANTVTLDFPVRNSMTRLYTDASLHAAGGLLTQIVDDTERPLAFFSKNFNQCQSKYSTIEREALAASMAVRHFRYYLEGRNFVLLTDHKPLVAMVKRDLSSVSPRLYRYLSFVLEFTADFQYIPGDQNLTADLLSRSPVTDPAEDASPVSDDKQHEQSEEHYQTIAGMVEDSPTLDFKRIASEQFTDPTLQDLIAGDTSLQLRQIPMTNQNISILCDISTGQPRPLLPQSFRRQVFDKIHGLSHGGIKATQKLMSKRYVWPQLLLDCRDWVRRCIPCQQSKIHRHAVTPLQKFKKPDGRFSHIHVDILGPLPPSNGYSYILMITDRFTRFMVAAPLRDITAKEVANALILNWVSYFGVPMKLTTDRGSQFTSVLFRDLAAFMGTHLIHTTAYHASSDGAVERKIQTLKRALRAHTQDSDWINNLGWVVLGLHATMKADIQTSPAELTFGTTIRLPGEFFEPPAEDYLPLSRYVTTLSKDMEKLRYIPPREPYPIKTYVHKDLWTCSHVFVRHDAHRKPLSRFYDGPFLVLDRSDKYFTLLIKNKPANVSLDRLKQAYLPGLDFDDHNTEQEEQMPSSLNDNLQSNLPFQLTDFVDISESDTEEDIPSSDIPQDIDELPADTYTTRRGRIIRKPHRYR</sequence>
<dbReference type="Pfam" id="PF00078">
    <property type="entry name" value="RVT_1"/>
    <property type="match status" value="1"/>
</dbReference>
<evidence type="ECO:0000256" key="6">
    <source>
        <dbReference type="ARBA" id="ARBA00022759"/>
    </source>
</evidence>
<dbReference type="Gene3D" id="3.10.10.10">
    <property type="entry name" value="HIV Type 1 Reverse Transcriptase, subunit A, domain 1"/>
    <property type="match status" value="1"/>
</dbReference>
<keyword evidence="7" id="KW-0511">Multifunctional enzyme</keyword>
<dbReference type="PANTHER" id="PTHR37984:SF5">
    <property type="entry name" value="PROTEIN NYNRIN-LIKE"/>
    <property type="match status" value="1"/>
</dbReference>
<evidence type="ECO:0000313" key="11">
    <source>
        <dbReference type="EMBL" id="CAK8688371.1"/>
    </source>
</evidence>
<dbReference type="Gene3D" id="3.30.70.270">
    <property type="match status" value="2"/>
</dbReference>
<dbReference type="InterPro" id="IPR050951">
    <property type="entry name" value="Retrovirus_Pol_polyprotein"/>
</dbReference>
<dbReference type="InterPro" id="IPR036397">
    <property type="entry name" value="RNaseH_sf"/>
</dbReference>
<evidence type="ECO:0000259" key="10">
    <source>
        <dbReference type="PROSITE" id="PS50994"/>
    </source>
</evidence>
<dbReference type="PROSITE" id="PS50994">
    <property type="entry name" value="INTEGRASE"/>
    <property type="match status" value="1"/>
</dbReference>
<dbReference type="Gene3D" id="1.10.340.70">
    <property type="match status" value="1"/>
</dbReference>
<keyword evidence="12" id="KW-1185">Reference proteome</keyword>
<keyword evidence="4" id="KW-0548">Nucleotidyltransferase</keyword>
<comment type="similarity">
    <text evidence="1">Belongs to the beta type-B retroviral polymerase family. HERV class-II K(HML-2) pol subfamily.</text>
</comment>
<gene>
    <name evidence="11" type="ORF">CVLEPA_LOCUS20392</name>
</gene>
<dbReference type="SUPFAM" id="SSF56672">
    <property type="entry name" value="DNA/RNA polymerases"/>
    <property type="match status" value="1"/>
</dbReference>
<reference evidence="11 12" key="1">
    <citation type="submission" date="2024-02" db="EMBL/GenBank/DDBJ databases">
        <authorList>
            <person name="Daric V."/>
            <person name="Darras S."/>
        </authorList>
    </citation>
    <scope>NUCLEOTIDE SEQUENCE [LARGE SCALE GENOMIC DNA]</scope>
</reference>
<dbReference type="InterPro" id="IPR043502">
    <property type="entry name" value="DNA/RNA_pol_sf"/>
</dbReference>
<dbReference type="InterPro" id="IPR021109">
    <property type="entry name" value="Peptidase_aspartic_dom_sf"/>
</dbReference>
<name>A0ABP0G9B2_CLALP</name>
<dbReference type="InterPro" id="IPR012337">
    <property type="entry name" value="RNaseH-like_sf"/>
</dbReference>
<evidence type="ECO:0000256" key="1">
    <source>
        <dbReference type="ARBA" id="ARBA00010879"/>
    </source>
</evidence>
<feature type="domain" description="Integrase catalytic" evidence="10">
    <location>
        <begin position="744"/>
        <end position="915"/>
    </location>
</feature>
<dbReference type="InterPro" id="IPR041588">
    <property type="entry name" value="Integrase_H2C2"/>
</dbReference>
<proteinExistence type="inferred from homology"/>
<evidence type="ECO:0000256" key="7">
    <source>
        <dbReference type="ARBA" id="ARBA00023268"/>
    </source>
</evidence>
<evidence type="ECO:0000256" key="5">
    <source>
        <dbReference type="ARBA" id="ARBA00022722"/>
    </source>
</evidence>
<dbReference type="EC" id="3.1.26.4" evidence="2"/>
<comment type="caution">
    <text evidence="11">The sequence shown here is derived from an EMBL/GenBank/DDBJ whole genome shotgun (WGS) entry which is preliminary data.</text>
</comment>
<dbReference type="InterPro" id="IPR043128">
    <property type="entry name" value="Rev_trsase/Diguanyl_cyclase"/>
</dbReference>
<dbReference type="Gene3D" id="3.10.20.370">
    <property type="match status" value="1"/>
</dbReference>